<reference evidence="6" key="1">
    <citation type="submission" date="2017-02" db="EMBL/GenBank/DDBJ databases">
        <authorList>
            <person name="Varghese N."/>
            <person name="Submissions S."/>
        </authorList>
    </citation>
    <scope>NUCLEOTIDE SEQUENCE [LARGE SCALE GENOMIC DNA]</scope>
    <source>
        <strain evidence="6">ATCC 700200</strain>
    </source>
</reference>
<dbReference type="RefSeq" id="WP_078813779.1">
    <property type="nucleotide sequence ID" value="NZ_FUYE01000007.1"/>
</dbReference>
<evidence type="ECO:0000256" key="2">
    <source>
        <dbReference type="ARBA" id="ARBA00023082"/>
    </source>
</evidence>
<sequence>MTTTLAPKRATSRTGLLPHTPWTQLMRSRGGDTVAQEALGQVVGLYWRPIQICVKKRGFDEHDAEDLTQEFLANIVQKGYFDRVDPAKGRLRSYLLTALNHYLANVWRSRNAQRRGHGAAHLSLDSEPEEGAPPLDLPDLRTPDEEFDREWALTVLDNVLHELRHDYDAQGKLEVFEVLSPALSVADGQTDAVAMGQRLGMTSGAVRVALHRMRLRYRNLLYRHVAATVEHEDQVEPEIRSMIQMLRRR</sequence>
<gene>
    <name evidence="5" type="ORF">SAMN02745166_02587</name>
</gene>
<evidence type="ECO:0000256" key="4">
    <source>
        <dbReference type="SAM" id="MobiDB-lite"/>
    </source>
</evidence>
<evidence type="ECO:0000313" key="6">
    <source>
        <dbReference type="Proteomes" id="UP000190774"/>
    </source>
</evidence>
<feature type="region of interest" description="Disordered" evidence="4">
    <location>
        <begin position="118"/>
        <end position="137"/>
    </location>
</feature>
<keyword evidence="2" id="KW-0731">Sigma factor</keyword>
<evidence type="ECO:0000256" key="3">
    <source>
        <dbReference type="ARBA" id="ARBA00023163"/>
    </source>
</evidence>
<dbReference type="EMBL" id="FUYE01000007">
    <property type="protein sequence ID" value="SKA97288.1"/>
    <property type="molecule type" value="Genomic_DNA"/>
</dbReference>
<evidence type="ECO:0000313" key="5">
    <source>
        <dbReference type="EMBL" id="SKA97288.1"/>
    </source>
</evidence>
<dbReference type="InterPro" id="IPR013325">
    <property type="entry name" value="RNA_pol_sigma_r2"/>
</dbReference>
<dbReference type="AlphaFoldDB" id="A0A1T4Y6Y3"/>
<dbReference type="GO" id="GO:0016987">
    <property type="term" value="F:sigma factor activity"/>
    <property type="evidence" value="ECO:0007669"/>
    <property type="project" value="UniProtKB-KW"/>
</dbReference>
<dbReference type="PANTHER" id="PTHR43133">
    <property type="entry name" value="RNA POLYMERASE ECF-TYPE SIGMA FACTO"/>
    <property type="match status" value="1"/>
</dbReference>
<proteinExistence type="predicted"/>
<dbReference type="GO" id="GO:0006352">
    <property type="term" value="P:DNA-templated transcription initiation"/>
    <property type="evidence" value="ECO:0007669"/>
    <property type="project" value="InterPro"/>
</dbReference>
<dbReference type="OrthoDB" id="128557at2"/>
<protein>
    <submittedName>
        <fullName evidence="5">RNA polymerase sigma-70 factor, ECF subfamily</fullName>
    </submittedName>
</protein>
<accession>A0A1T4Y6Y3</accession>
<name>A0A1T4Y6Y3_9BACT</name>
<keyword evidence="6" id="KW-1185">Reference proteome</keyword>
<dbReference type="PANTHER" id="PTHR43133:SF51">
    <property type="entry name" value="RNA POLYMERASE SIGMA FACTOR"/>
    <property type="match status" value="1"/>
</dbReference>
<keyword evidence="1" id="KW-0805">Transcription regulation</keyword>
<keyword evidence="3" id="KW-0804">Transcription</keyword>
<evidence type="ECO:0000256" key="1">
    <source>
        <dbReference type="ARBA" id="ARBA00023015"/>
    </source>
</evidence>
<dbReference type="STRING" id="48467.SAMN02745166_02587"/>
<organism evidence="5 6">
    <name type="scientific">Prosthecobacter debontii</name>
    <dbReference type="NCBI Taxonomy" id="48467"/>
    <lineage>
        <taxon>Bacteria</taxon>
        <taxon>Pseudomonadati</taxon>
        <taxon>Verrucomicrobiota</taxon>
        <taxon>Verrucomicrobiia</taxon>
        <taxon>Verrucomicrobiales</taxon>
        <taxon>Verrucomicrobiaceae</taxon>
        <taxon>Prosthecobacter</taxon>
    </lineage>
</organism>
<dbReference type="Gene3D" id="1.10.1740.10">
    <property type="match status" value="1"/>
</dbReference>
<dbReference type="SUPFAM" id="SSF88946">
    <property type="entry name" value="Sigma2 domain of RNA polymerase sigma factors"/>
    <property type="match status" value="1"/>
</dbReference>
<dbReference type="Proteomes" id="UP000190774">
    <property type="component" value="Unassembled WGS sequence"/>
</dbReference>
<dbReference type="InterPro" id="IPR039425">
    <property type="entry name" value="RNA_pol_sigma-70-like"/>
</dbReference>